<accession>A0A6H9YXC6</accession>
<dbReference type="OrthoDB" id="3482146at2"/>
<dbReference type="RefSeq" id="WP_151561896.1">
    <property type="nucleotide sequence ID" value="NZ_WBMT01000009.1"/>
</dbReference>
<gene>
    <name evidence="1" type="ORF">F8566_19665</name>
</gene>
<protein>
    <submittedName>
        <fullName evidence="1">Uncharacterized protein</fullName>
    </submittedName>
</protein>
<name>A0A6H9YXC6_9ACTN</name>
<evidence type="ECO:0000313" key="2">
    <source>
        <dbReference type="Proteomes" id="UP000468735"/>
    </source>
</evidence>
<proteinExistence type="predicted"/>
<keyword evidence="2" id="KW-1185">Reference proteome</keyword>
<sequence length="113" mass="12761">MLIAERDRTRAGYIAGLRMLADLLERQPEIPHCPHQWVSFALGGTEAEAFEAIERAATVLTAAGIEFDHQVTEYAQCIEFALAGMTYSFSRLRDAEVELLEARRSYERNVQVT</sequence>
<dbReference type="EMBL" id="WBMT01000009">
    <property type="protein sequence ID" value="KAB2347244.1"/>
    <property type="molecule type" value="Genomic_DNA"/>
</dbReference>
<dbReference type="Proteomes" id="UP000468735">
    <property type="component" value="Unassembled WGS sequence"/>
</dbReference>
<comment type="caution">
    <text evidence="1">The sequence shown here is derived from an EMBL/GenBank/DDBJ whole genome shotgun (WGS) entry which is preliminary data.</text>
</comment>
<dbReference type="AlphaFoldDB" id="A0A6H9YXC6"/>
<evidence type="ECO:0000313" key="1">
    <source>
        <dbReference type="EMBL" id="KAB2347244.1"/>
    </source>
</evidence>
<reference evidence="1 2" key="1">
    <citation type="submission" date="2019-09" db="EMBL/GenBank/DDBJ databases">
        <title>Actinomadura physcomitrii sp. nov., a novel actinomycete isolated from moss [Physcomitrium sphaericum (Ludw) Fuernr].</title>
        <authorList>
            <person name="Zhuang X."/>
            <person name="Liu C."/>
        </authorList>
    </citation>
    <scope>NUCLEOTIDE SEQUENCE [LARGE SCALE GENOMIC DNA]</scope>
    <source>
        <strain evidence="1 2">HMC1</strain>
    </source>
</reference>
<organism evidence="1 2">
    <name type="scientific">Actinomadura rudentiformis</name>
    <dbReference type="NCBI Taxonomy" id="359158"/>
    <lineage>
        <taxon>Bacteria</taxon>
        <taxon>Bacillati</taxon>
        <taxon>Actinomycetota</taxon>
        <taxon>Actinomycetes</taxon>
        <taxon>Streptosporangiales</taxon>
        <taxon>Thermomonosporaceae</taxon>
        <taxon>Actinomadura</taxon>
    </lineage>
</organism>